<name>A0A9P9WSV2_9PEZI</name>
<reference evidence="3" key="1">
    <citation type="submission" date="2021-03" db="EMBL/GenBank/DDBJ databases">
        <title>Revisited historic fungal species revealed as producer of novel bioactive compounds through whole genome sequencing and comparative genomics.</title>
        <authorList>
            <person name="Vignolle G.A."/>
            <person name="Hochenegger N."/>
            <person name="Mach R.L."/>
            <person name="Mach-Aigner A.R."/>
            <person name="Javad Rahimi M."/>
            <person name="Salim K.A."/>
            <person name="Chan C.M."/>
            <person name="Lim L.B.L."/>
            <person name="Cai F."/>
            <person name="Druzhinina I.S."/>
            <person name="U'Ren J.M."/>
            <person name="Derntl C."/>
        </authorList>
    </citation>
    <scope>NUCLEOTIDE SEQUENCE</scope>
    <source>
        <strain evidence="3">TUCIM 5799</strain>
    </source>
</reference>
<dbReference type="AlphaFoldDB" id="A0A9P9WSV2"/>
<evidence type="ECO:0000313" key="3">
    <source>
        <dbReference type="EMBL" id="KAI1877786.1"/>
    </source>
</evidence>
<proteinExistence type="predicted"/>
<feature type="chain" id="PRO_5040291086" description="Infection structure specific protein" evidence="2">
    <location>
        <begin position="18"/>
        <end position="200"/>
    </location>
</feature>
<evidence type="ECO:0008006" key="5">
    <source>
        <dbReference type="Google" id="ProtNLM"/>
    </source>
</evidence>
<comment type="caution">
    <text evidence="3">The sequence shown here is derived from an EMBL/GenBank/DDBJ whole genome shotgun (WGS) entry which is preliminary data.</text>
</comment>
<evidence type="ECO:0000313" key="4">
    <source>
        <dbReference type="Proteomes" id="UP000829685"/>
    </source>
</evidence>
<feature type="compositionally biased region" description="Low complexity" evidence="1">
    <location>
        <begin position="128"/>
        <end position="176"/>
    </location>
</feature>
<protein>
    <recommendedName>
        <fullName evidence="5">Infection structure specific protein</fullName>
    </recommendedName>
</protein>
<accession>A0A9P9WSV2</accession>
<feature type="signal peptide" evidence="2">
    <location>
        <begin position="1"/>
        <end position="17"/>
    </location>
</feature>
<keyword evidence="2" id="KW-0732">Signal</keyword>
<dbReference type="Proteomes" id="UP000829685">
    <property type="component" value="Unassembled WGS sequence"/>
</dbReference>
<keyword evidence="4" id="KW-1185">Reference proteome</keyword>
<evidence type="ECO:0000256" key="1">
    <source>
        <dbReference type="SAM" id="MobiDB-lite"/>
    </source>
</evidence>
<feature type="region of interest" description="Disordered" evidence="1">
    <location>
        <begin position="126"/>
        <end position="176"/>
    </location>
</feature>
<sequence length="200" mass="19394">MYTKTLVVAAFAAAASAQLPAVARRDFVEARQTESLGAGCQAAIASIAPIYSEIPMPPTDLVTASLPSDPCETPSFTGSLSSEYASYTSEVLGWYSSHSADILSALAQCTELASYASEVPVCSSVTDGSGSIPTGTTSGSGSSATTGASSSGTGSSGTGSSSGSSSAATTSPSKAAAPRETGLVAGVIAAAGFIGAVAAL</sequence>
<evidence type="ECO:0000256" key="2">
    <source>
        <dbReference type="SAM" id="SignalP"/>
    </source>
</evidence>
<organism evidence="3 4">
    <name type="scientific">Neoarthrinium moseri</name>
    <dbReference type="NCBI Taxonomy" id="1658444"/>
    <lineage>
        <taxon>Eukaryota</taxon>
        <taxon>Fungi</taxon>
        <taxon>Dikarya</taxon>
        <taxon>Ascomycota</taxon>
        <taxon>Pezizomycotina</taxon>
        <taxon>Sordariomycetes</taxon>
        <taxon>Xylariomycetidae</taxon>
        <taxon>Amphisphaeriales</taxon>
        <taxon>Apiosporaceae</taxon>
        <taxon>Neoarthrinium</taxon>
    </lineage>
</organism>
<dbReference type="EMBL" id="JAFIMR010000006">
    <property type="protein sequence ID" value="KAI1877786.1"/>
    <property type="molecule type" value="Genomic_DNA"/>
</dbReference>
<gene>
    <name evidence="3" type="ORF">JX265_003794</name>
</gene>
<dbReference type="OrthoDB" id="3561078at2759"/>